<sequence>MAVAVIGMACRYPKAADIREYWANLRAGVEGISRFTRDEAIAMGVPTDIAQRPEFVPAKGFLAGSHNFDWTFFGYSRAEAAGIDPQQRVFLECASAAIDDAGIDPTRFPGWIGLYAGADVVGRAADGSQSEMAEVIGREKDFLATRVAYKLGFRGPAVTVQTACSTSLTATHMAVRSLLGLECDVALAGGVTVMAKDEWGYLYEAGGILSPDGHCRPFSANAGGTVPSEGVGVVVLKRLEDALRDGDRIAAVILGSALNNDGSDKMGYTAPSITGQREVIGYAQHIAGIDPADIDYVEAHGTATRMGDPVEVQALTDVFQVSTDATGWCLLGAVKSNLGHTGAAAGVAGLIKTVLMMEHREVVPTLHYDEPNPLLDIESTPFQVCASTGPWPDRGVPLAAVSSFGVGGTNAHVVVQAAAEHDRPLRNGKRILPVSAASADALSRSREDLAVHVPGHILSEVSRTLTGRRFHRHRQAIVADDVAQAAILLRETAPSAEPRTLGKVAFLFPGQGTLRSAAGAAPYRLLPAFKTAFDEVAEAVKIDLSPVITDGEGHDWFANTVHQQLGLFALGYALGRQLNEWGVKATALFGNSVGEYTAAALAGVWQPDVAANLVFERATAMWDTEPGLMATIETADVHCGPEISVAVAGPGRTVVSGPVAAMERFLAGHQARPLATQRAFHSPLMKPAAAALRAALAATPARDPRIRLVSNETGDWADPDSVLSPDYWTGQMLNTVRLTDGAGVLLAAGFRSFIELGPGASMISTVRHHPSWQAGNTTIPLLGTSEDPERDLLRALGALWEHGVDSALPADSESLRCSLPSHPFAPTDPDVEVKPRKVTTTAPRGPLADLWCRTLGVASVSESDNFFALGGESLMLVTLLRQVREKTGRAVSTIEFTANATYGELVRLSKVDTIAESPLFLVADAMGTALGYQELVGLIDRPVHCLEPSRPARTIESLATHYVERIREIQPSGPYTVGGWSFGAIVAHEVAAQLDHVNMLICLDGHIPAIGRPIGFDPEYLVGSTWSQASAILGIGPIGRRIRRAPEVRDQFVRNVSALLRYRPRPVSCPVTVFKADVHTRTVTALLTRLNRVYQGPVRIHPVAGDHWSMLTSPHVHGLAARLRELLPVHVHSGDSHGH</sequence>
<accession>A0A428ZRM7</accession>
<dbReference type="SUPFAM" id="SSF53474">
    <property type="entry name" value="alpha/beta-Hydrolases"/>
    <property type="match status" value="1"/>
</dbReference>
<proteinExistence type="predicted"/>
<evidence type="ECO:0000259" key="5">
    <source>
        <dbReference type="PROSITE" id="PS52004"/>
    </source>
</evidence>
<dbReference type="Gene3D" id="3.40.50.1820">
    <property type="entry name" value="alpha/beta hydrolase"/>
    <property type="match status" value="1"/>
</dbReference>
<dbReference type="PANTHER" id="PTHR43775:SF37">
    <property type="entry name" value="SI:DKEY-61P9.11"/>
    <property type="match status" value="1"/>
</dbReference>
<dbReference type="GO" id="GO:0071770">
    <property type="term" value="P:DIM/DIP cell wall layer assembly"/>
    <property type="evidence" value="ECO:0007669"/>
    <property type="project" value="TreeGrafter"/>
</dbReference>
<dbReference type="Gene3D" id="1.10.1200.10">
    <property type="entry name" value="ACP-like"/>
    <property type="match status" value="1"/>
</dbReference>
<dbReference type="SUPFAM" id="SSF52151">
    <property type="entry name" value="FabD/lysophospholipase-like"/>
    <property type="match status" value="1"/>
</dbReference>
<dbReference type="InterPro" id="IPR001031">
    <property type="entry name" value="Thioesterase"/>
</dbReference>
<dbReference type="Gene3D" id="1.10.287.1960">
    <property type="match status" value="1"/>
</dbReference>
<keyword evidence="3" id="KW-0808">Transferase</keyword>
<dbReference type="Gene3D" id="3.40.47.10">
    <property type="match status" value="1"/>
</dbReference>
<dbReference type="SUPFAM" id="SSF53901">
    <property type="entry name" value="Thiolase-like"/>
    <property type="match status" value="1"/>
</dbReference>
<dbReference type="OrthoDB" id="9778690at2"/>
<dbReference type="SUPFAM" id="SSF47336">
    <property type="entry name" value="ACP-like"/>
    <property type="match status" value="1"/>
</dbReference>
<evidence type="ECO:0000256" key="2">
    <source>
        <dbReference type="ARBA" id="ARBA00022553"/>
    </source>
</evidence>
<dbReference type="InterPro" id="IPR014043">
    <property type="entry name" value="Acyl_transferase_dom"/>
</dbReference>
<name>A0A428ZRM7_KIBAR</name>
<reference evidence="6 7" key="1">
    <citation type="submission" date="2018-05" db="EMBL/GenBank/DDBJ databases">
        <title>Evolution of GPA BGCs.</title>
        <authorList>
            <person name="Waglechner N."/>
            <person name="Wright G.D."/>
        </authorList>
    </citation>
    <scope>NUCLEOTIDE SEQUENCE [LARGE SCALE GENOMIC DNA]</scope>
    <source>
        <strain evidence="6 7">A82846</strain>
    </source>
</reference>
<dbReference type="Pfam" id="PF00550">
    <property type="entry name" value="PP-binding"/>
    <property type="match status" value="1"/>
</dbReference>
<dbReference type="Pfam" id="PF00109">
    <property type="entry name" value="ketoacyl-synt"/>
    <property type="match status" value="1"/>
</dbReference>
<dbReference type="Gene3D" id="3.30.70.3290">
    <property type="match status" value="1"/>
</dbReference>
<dbReference type="GO" id="GO:0005886">
    <property type="term" value="C:plasma membrane"/>
    <property type="evidence" value="ECO:0007669"/>
    <property type="project" value="TreeGrafter"/>
</dbReference>
<evidence type="ECO:0000313" key="6">
    <source>
        <dbReference type="EMBL" id="RSM90724.1"/>
    </source>
</evidence>
<dbReference type="InterPro" id="IPR014031">
    <property type="entry name" value="Ketoacyl_synth_C"/>
</dbReference>
<keyword evidence="1" id="KW-0596">Phosphopantetheine</keyword>
<evidence type="ECO:0000256" key="1">
    <source>
        <dbReference type="ARBA" id="ARBA00022450"/>
    </source>
</evidence>
<evidence type="ECO:0000256" key="3">
    <source>
        <dbReference type="ARBA" id="ARBA00022679"/>
    </source>
</evidence>
<dbReference type="InterPro" id="IPR001227">
    <property type="entry name" value="Ac_transferase_dom_sf"/>
</dbReference>
<dbReference type="PROSITE" id="PS50075">
    <property type="entry name" value="CARRIER"/>
    <property type="match status" value="1"/>
</dbReference>
<dbReference type="EMBL" id="QHKI01000002">
    <property type="protein sequence ID" value="RSM90724.1"/>
    <property type="molecule type" value="Genomic_DNA"/>
</dbReference>
<dbReference type="InterPro" id="IPR016039">
    <property type="entry name" value="Thiolase-like"/>
</dbReference>
<dbReference type="Pfam" id="PF16197">
    <property type="entry name" value="KAsynt_C_assoc"/>
    <property type="match status" value="1"/>
</dbReference>
<dbReference type="Pfam" id="PF00975">
    <property type="entry name" value="Thioesterase"/>
    <property type="match status" value="1"/>
</dbReference>
<dbReference type="SMART" id="SM00827">
    <property type="entry name" value="PKS_AT"/>
    <property type="match status" value="1"/>
</dbReference>
<dbReference type="InterPro" id="IPR029058">
    <property type="entry name" value="AB_hydrolase_fold"/>
</dbReference>
<dbReference type="PROSITE" id="PS52004">
    <property type="entry name" value="KS3_2"/>
    <property type="match status" value="1"/>
</dbReference>
<dbReference type="Pfam" id="PF00698">
    <property type="entry name" value="Acyl_transf_1"/>
    <property type="match status" value="1"/>
</dbReference>
<dbReference type="RefSeq" id="WP_051795467.1">
    <property type="nucleotide sequence ID" value="NZ_QHKI01000002.1"/>
</dbReference>
<dbReference type="GO" id="GO:0004312">
    <property type="term" value="F:fatty acid synthase activity"/>
    <property type="evidence" value="ECO:0007669"/>
    <property type="project" value="TreeGrafter"/>
</dbReference>
<feature type="domain" description="Ketosynthase family 3 (KS3)" evidence="5">
    <location>
        <begin position="1"/>
        <end position="417"/>
    </location>
</feature>
<dbReference type="PANTHER" id="PTHR43775">
    <property type="entry name" value="FATTY ACID SYNTHASE"/>
    <property type="match status" value="1"/>
</dbReference>
<feature type="domain" description="Carrier" evidence="4">
    <location>
        <begin position="838"/>
        <end position="913"/>
    </location>
</feature>
<dbReference type="AlphaFoldDB" id="A0A428ZRM7"/>
<dbReference type="InterPro" id="IPR014030">
    <property type="entry name" value="Ketoacyl_synth_N"/>
</dbReference>
<dbReference type="Pfam" id="PF02801">
    <property type="entry name" value="Ketoacyl-synt_C"/>
    <property type="match status" value="1"/>
</dbReference>
<dbReference type="InterPro" id="IPR036736">
    <property type="entry name" value="ACP-like_sf"/>
</dbReference>
<dbReference type="GO" id="GO:0006633">
    <property type="term" value="P:fatty acid biosynthetic process"/>
    <property type="evidence" value="ECO:0007669"/>
    <property type="project" value="TreeGrafter"/>
</dbReference>
<dbReference type="InterPro" id="IPR050091">
    <property type="entry name" value="PKS_NRPS_Biosynth_Enz"/>
</dbReference>
<dbReference type="CDD" id="cd00833">
    <property type="entry name" value="PKS"/>
    <property type="match status" value="1"/>
</dbReference>
<dbReference type="Gene3D" id="3.30.70.250">
    <property type="entry name" value="Malonyl-CoA ACP transacylase, ACP-binding"/>
    <property type="match status" value="1"/>
</dbReference>
<dbReference type="InterPro" id="IPR032821">
    <property type="entry name" value="PKS_assoc"/>
</dbReference>
<dbReference type="GO" id="GO:0005737">
    <property type="term" value="C:cytoplasm"/>
    <property type="evidence" value="ECO:0007669"/>
    <property type="project" value="TreeGrafter"/>
</dbReference>
<dbReference type="SMART" id="SM00825">
    <property type="entry name" value="PKS_KS"/>
    <property type="match status" value="1"/>
</dbReference>
<dbReference type="InterPro" id="IPR016035">
    <property type="entry name" value="Acyl_Trfase/lysoPLipase"/>
</dbReference>
<protein>
    <submittedName>
        <fullName evidence="6">Type I polyketide synthase</fullName>
    </submittedName>
</protein>
<dbReference type="InterPro" id="IPR020841">
    <property type="entry name" value="PKS_Beta-ketoAc_synthase_dom"/>
</dbReference>
<organism evidence="6 7">
    <name type="scientific">Kibdelosporangium aridum</name>
    <dbReference type="NCBI Taxonomy" id="2030"/>
    <lineage>
        <taxon>Bacteria</taxon>
        <taxon>Bacillati</taxon>
        <taxon>Actinomycetota</taxon>
        <taxon>Actinomycetes</taxon>
        <taxon>Pseudonocardiales</taxon>
        <taxon>Pseudonocardiaceae</taxon>
        <taxon>Kibdelosporangium</taxon>
    </lineage>
</organism>
<gene>
    <name evidence="6" type="ORF">DMH04_04525</name>
</gene>
<dbReference type="Proteomes" id="UP000287547">
    <property type="component" value="Unassembled WGS sequence"/>
</dbReference>
<comment type="caution">
    <text evidence="6">The sequence shown here is derived from an EMBL/GenBank/DDBJ whole genome shotgun (WGS) entry which is preliminary data.</text>
</comment>
<evidence type="ECO:0000259" key="4">
    <source>
        <dbReference type="PROSITE" id="PS50075"/>
    </source>
</evidence>
<evidence type="ECO:0000313" key="7">
    <source>
        <dbReference type="Proteomes" id="UP000287547"/>
    </source>
</evidence>
<dbReference type="InterPro" id="IPR009081">
    <property type="entry name" value="PP-bd_ACP"/>
</dbReference>
<dbReference type="PROSITE" id="PS00012">
    <property type="entry name" value="PHOSPHOPANTETHEINE"/>
    <property type="match status" value="1"/>
</dbReference>
<keyword evidence="2" id="KW-0597">Phosphoprotein</keyword>
<dbReference type="Gene3D" id="3.40.366.10">
    <property type="entry name" value="Malonyl-Coenzyme A Acyl Carrier Protein, domain 2"/>
    <property type="match status" value="1"/>
</dbReference>
<dbReference type="InterPro" id="IPR006162">
    <property type="entry name" value="Ppantetheine_attach_site"/>
</dbReference>